<keyword evidence="3" id="KW-0804">Transcription</keyword>
<evidence type="ECO:0000313" key="5">
    <source>
        <dbReference type="EMBL" id="KAA9162861.1"/>
    </source>
</evidence>
<dbReference type="GO" id="GO:0003677">
    <property type="term" value="F:DNA binding"/>
    <property type="evidence" value="ECO:0007669"/>
    <property type="project" value="UniProtKB-KW"/>
</dbReference>
<evidence type="ECO:0000256" key="3">
    <source>
        <dbReference type="ARBA" id="ARBA00023163"/>
    </source>
</evidence>
<dbReference type="RefSeq" id="WP_144762528.1">
    <property type="nucleotide sequence ID" value="NZ_VMNW02000011.1"/>
</dbReference>
<evidence type="ECO:0000256" key="2">
    <source>
        <dbReference type="ARBA" id="ARBA00023125"/>
    </source>
</evidence>
<dbReference type="OrthoDB" id="370168at2"/>
<dbReference type="PANTHER" id="PTHR33204:SF37">
    <property type="entry name" value="HTH-TYPE TRANSCRIPTIONAL REGULATOR YODB"/>
    <property type="match status" value="1"/>
</dbReference>
<dbReference type="SUPFAM" id="SSF46785">
    <property type="entry name" value="Winged helix' DNA-binding domain"/>
    <property type="match status" value="1"/>
</dbReference>
<keyword evidence="1" id="KW-0805">Transcription regulation</keyword>
<evidence type="ECO:0000313" key="6">
    <source>
        <dbReference type="Proteomes" id="UP000319769"/>
    </source>
</evidence>
<dbReference type="Gene3D" id="1.10.10.10">
    <property type="entry name" value="Winged helix-like DNA-binding domain superfamily/Winged helix DNA-binding domain"/>
    <property type="match status" value="1"/>
</dbReference>
<evidence type="ECO:0000259" key="4">
    <source>
        <dbReference type="PROSITE" id="PS51118"/>
    </source>
</evidence>
<reference evidence="5" key="1">
    <citation type="submission" date="2019-09" db="EMBL/GenBank/DDBJ databases">
        <authorList>
            <person name="Teo W.F.A."/>
            <person name="Duangmal K."/>
        </authorList>
    </citation>
    <scope>NUCLEOTIDE SEQUENCE [LARGE SCALE GENOMIC DNA]</scope>
    <source>
        <strain evidence="5">K81G1</strain>
    </source>
</reference>
<evidence type="ECO:0000256" key="1">
    <source>
        <dbReference type="ARBA" id="ARBA00023015"/>
    </source>
</evidence>
<feature type="domain" description="HTH hxlR-type" evidence="4">
    <location>
        <begin position="11"/>
        <end position="111"/>
    </location>
</feature>
<sequence>MDTVQSYLHACPARTVLETLANKWALLVLSLLRKQEKPLRFNELRRRLEGVTQKMLTQTLRALERDGLVSRAVYPTVPPRVEYAVTDLGAEVGALFNTLGNWAEAHVDEIMAARRAFDERPEPQPIR</sequence>
<dbReference type="PANTHER" id="PTHR33204">
    <property type="entry name" value="TRANSCRIPTIONAL REGULATOR, MARR FAMILY"/>
    <property type="match status" value="1"/>
</dbReference>
<protein>
    <submittedName>
        <fullName evidence="5">Helix-turn-helix transcriptional regulator</fullName>
    </submittedName>
</protein>
<gene>
    <name evidence="5" type="ORF">FPZ12_010075</name>
</gene>
<accession>A0A5N0VD79</accession>
<dbReference type="PROSITE" id="PS51118">
    <property type="entry name" value="HTH_HXLR"/>
    <property type="match status" value="1"/>
</dbReference>
<dbReference type="AlphaFoldDB" id="A0A5N0VD79"/>
<keyword evidence="6" id="KW-1185">Reference proteome</keyword>
<keyword evidence="2" id="KW-0238">DNA-binding</keyword>
<dbReference type="InterPro" id="IPR036390">
    <property type="entry name" value="WH_DNA-bd_sf"/>
</dbReference>
<dbReference type="EMBL" id="VMNW02000011">
    <property type="protein sequence ID" value="KAA9162861.1"/>
    <property type="molecule type" value="Genomic_DNA"/>
</dbReference>
<dbReference type="Pfam" id="PF01638">
    <property type="entry name" value="HxlR"/>
    <property type="match status" value="1"/>
</dbReference>
<name>A0A5N0VD79_9PSEU</name>
<dbReference type="InterPro" id="IPR036388">
    <property type="entry name" value="WH-like_DNA-bd_sf"/>
</dbReference>
<dbReference type="InterPro" id="IPR002577">
    <property type="entry name" value="HTH_HxlR"/>
</dbReference>
<comment type="caution">
    <text evidence="5">The sequence shown here is derived from an EMBL/GenBank/DDBJ whole genome shotgun (WGS) entry which is preliminary data.</text>
</comment>
<organism evidence="5 6">
    <name type="scientific">Amycolatopsis acidicola</name>
    <dbReference type="NCBI Taxonomy" id="2596893"/>
    <lineage>
        <taxon>Bacteria</taxon>
        <taxon>Bacillati</taxon>
        <taxon>Actinomycetota</taxon>
        <taxon>Actinomycetes</taxon>
        <taxon>Pseudonocardiales</taxon>
        <taxon>Pseudonocardiaceae</taxon>
        <taxon>Amycolatopsis</taxon>
    </lineage>
</organism>
<dbReference type="Proteomes" id="UP000319769">
    <property type="component" value="Unassembled WGS sequence"/>
</dbReference>
<proteinExistence type="predicted"/>